<reference evidence="1 2" key="1">
    <citation type="submission" date="2019-08" db="EMBL/GenBank/DDBJ databases">
        <authorList>
            <person name="Luo N."/>
        </authorList>
    </citation>
    <scope>NUCLEOTIDE SEQUENCE [LARGE SCALE GENOMIC DNA]</scope>
    <source>
        <strain evidence="1 2">NCIMB 9442</strain>
    </source>
</reference>
<gene>
    <name evidence="1" type="ORF">FVW20_18150</name>
</gene>
<feature type="non-terminal residue" evidence="1">
    <location>
        <position position="60"/>
    </location>
</feature>
<proteinExistence type="predicted"/>
<evidence type="ECO:0000313" key="1">
    <source>
        <dbReference type="EMBL" id="MBG3878867.1"/>
    </source>
</evidence>
<accession>A0ABS0J8V2</accession>
<evidence type="ECO:0000313" key="2">
    <source>
        <dbReference type="Proteomes" id="UP001194469"/>
    </source>
</evidence>
<organism evidence="1 2">
    <name type="scientific">Nitratidesulfovibrio oxamicus</name>
    <dbReference type="NCBI Taxonomy" id="32016"/>
    <lineage>
        <taxon>Bacteria</taxon>
        <taxon>Pseudomonadati</taxon>
        <taxon>Thermodesulfobacteriota</taxon>
        <taxon>Desulfovibrionia</taxon>
        <taxon>Desulfovibrionales</taxon>
        <taxon>Desulfovibrionaceae</taxon>
        <taxon>Nitratidesulfovibrio</taxon>
    </lineage>
</organism>
<protein>
    <submittedName>
        <fullName evidence="1">Uncharacterized protein</fullName>
    </submittedName>
</protein>
<keyword evidence="2" id="KW-1185">Reference proteome</keyword>
<dbReference type="Proteomes" id="UP001194469">
    <property type="component" value="Unassembled WGS sequence"/>
</dbReference>
<dbReference type="EMBL" id="VRYY01000750">
    <property type="protein sequence ID" value="MBG3878867.1"/>
    <property type="molecule type" value="Genomic_DNA"/>
</dbReference>
<sequence length="60" mass="6690">MKPWHARWRRPVQWAVLVLFAALPWLNRKGFHGVSGTLFSLEAWGLPLADPLAAAQVLAA</sequence>
<name>A0ABS0J8V2_9BACT</name>
<comment type="caution">
    <text evidence="1">The sequence shown here is derived from an EMBL/GenBank/DDBJ whole genome shotgun (WGS) entry which is preliminary data.</text>
</comment>